<evidence type="ECO:0000259" key="1">
    <source>
        <dbReference type="Pfam" id="PF15919"/>
    </source>
</evidence>
<dbReference type="InterPro" id="IPR031807">
    <property type="entry name" value="HicB-like"/>
</dbReference>
<accession>A0ABT2SCC8</accession>
<protein>
    <submittedName>
        <fullName evidence="2">Type II toxin-antitoxin system HicB family antitoxin</fullName>
    </submittedName>
</protein>
<feature type="domain" description="HicB-like antitoxin of toxin-antitoxin system" evidence="1">
    <location>
        <begin position="5"/>
        <end position="106"/>
    </location>
</feature>
<gene>
    <name evidence="2" type="ORF">OCV43_05370</name>
</gene>
<dbReference type="RefSeq" id="WP_262623586.1">
    <property type="nucleotide sequence ID" value="NZ_JAOQKI010000006.1"/>
</dbReference>
<organism evidence="2 3">
    <name type="scientific">Roseburia amylophila</name>
    <dbReference type="NCBI Taxonomy" id="2981794"/>
    <lineage>
        <taxon>Bacteria</taxon>
        <taxon>Bacillati</taxon>
        <taxon>Bacillota</taxon>
        <taxon>Clostridia</taxon>
        <taxon>Lachnospirales</taxon>
        <taxon>Lachnospiraceae</taxon>
        <taxon>Roseburia</taxon>
    </lineage>
</organism>
<dbReference type="EMBL" id="JAOQKI010000006">
    <property type="protein sequence ID" value="MCU6716708.1"/>
    <property type="molecule type" value="Genomic_DNA"/>
</dbReference>
<dbReference type="InterPro" id="IPR035069">
    <property type="entry name" value="TTHA1013/TTHA0281-like"/>
</dbReference>
<evidence type="ECO:0000313" key="2">
    <source>
        <dbReference type="EMBL" id="MCU6716708.1"/>
    </source>
</evidence>
<reference evidence="2 3" key="1">
    <citation type="journal article" date="2021" name="ISME Commun">
        <title>Automated analysis of genomic sequences facilitates high-throughput and comprehensive description of bacteria.</title>
        <authorList>
            <person name="Hitch T.C.A."/>
        </authorList>
    </citation>
    <scope>NUCLEOTIDE SEQUENCE [LARGE SCALE GENOMIC DNA]</scope>
    <source>
        <strain evidence="2 3">Sanger_19</strain>
    </source>
</reference>
<keyword evidence="3" id="KW-1185">Reference proteome</keyword>
<comment type="caution">
    <text evidence="2">The sequence shown here is derived from an EMBL/GenBank/DDBJ whole genome shotgun (WGS) entry which is preliminary data.</text>
</comment>
<dbReference type="Proteomes" id="UP001209666">
    <property type="component" value="Unassembled WGS sequence"/>
</dbReference>
<dbReference type="Gene3D" id="3.30.160.250">
    <property type="match status" value="1"/>
</dbReference>
<dbReference type="SUPFAM" id="SSF143100">
    <property type="entry name" value="TTHA1013/TTHA0281-like"/>
    <property type="match status" value="1"/>
</dbReference>
<evidence type="ECO:0000313" key="3">
    <source>
        <dbReference type="Proteomes" id="UP001209666"/>
    </source>
</evidence>
<proteinExistence type="predicted"/>
<name>A0ABT2SCC8_9FIRM</name>
<dbReference type="Pfam" id="PF15919">
    <property type="entry name" value="HicB_lk_antitox"/>
    <property type="match status" value="1"/>
</dbReference>
<sequence length="131" mass="14293">MKLIYPAIFTPCLEGNGYTVVVPDLPGCVTEGDSLINAIEAATDAASGWILGELETGNKIPLASKHNAISHDSDSFVNLLILDMDAYTIKYGQKAVRKNITIPAWLNTYGEKNHLNFSKILQDALLSMIQK</sequence>